<dbReference type="Gene3D" id="3.40.570.10">
    <property type="entry name" value="Extracellular Endonuclease, subunit A"/>
    <property type="match status" value="1"/>
</dbReference>
<organism evidence="4 5">
    <name type="scientific">Aphanizomenon flos-aquae FACHB-1040</name>
    <dbReference type="NCBI Taxonomy" id="2692887"/>
    <lineage>
        <taxon>Bacteria</taxon>
        <taxon>Bacillati</taxon>
        <taxon>Cyanobacteriota</taxon>
        <taxon>Cyanophyceae</taxon>
        <taxon>Nostocales</taxon>
        <taxon>Aphanizomenonaceae</taxon>
        <taxon>Aphanizomenon</taxon>
    </lineage>
</organism>
<dbReference type="Proteomes" id="UP000606721">
    <property type="component" value="Unassembled WGS sequence"/>
</dbReference>
<dbReference type="RefSeq" id="WP_190383336.1">
    <property type="nucleotide sequence ID" value="NZ_JACJQT010000034.1"/>
</dbReference>
<dbReference type="InterPro" id="IPR044929">
    <property type="entry name" value="DNA/RNA_non-sp_Endonuclease_sf"/>
</dbReference>
<evidence type="ECO:0000259" key="2">
    <source>
        <dbReference type="SMART" id="SM00477"/>
    </source>
</evidence>
<gene>
    <name evidence="4" type="ORF">H6F99_14015</name>
</gene>
<accession>A0ABR8BWS1</accession>
<keyword evidence="5" id="KW-1185">Reference proteome</keyword>
<dbReference type="PANTHER" id="PTHR13966:SF5">
    <property type="entry name" value="ENDONUCLEASE G, MITOCHONDRIAL"/>
    <property type="match status" value="1"/>
</dbReference>
<dbReference type="SMART" id="SM00892">
    <property type="entry name" value="Endonuclease_NS"/>
    <property type="match status" value="1"/>
</dbReference>
<comment type="caution">
    <text evidence="4">The sequence shown here is derived from an EMBL/GenBank/DDBJ whole genome shotgun (WGS) entry which is preliminary data.</text>
</comment>
<evidence type="ECO:0000256" key="1">
    <source>
        <dbReference type="SAM" id="SignalP"/>
    </source>
</evidence>
<feature type="signal peptide" evidence="1">
    <location>
        <begin position="1"/>
        <end position="28"/>
    </location>
</feature>
<evidence type="ECO:0000313" key="5">
    <source>
        <dbReference type="Proteomes" id="UP000606721"/>
    </source>
</evidence>
<feature type="chain" id="PRO_5045911454" evidence="1">
    <location>
        <begin position="29"/>
        <end position="280"/>
    </location>
</feature>
<dbReference type="InterPro" id="IPR020821">
    <property type="entry name" value="ENPP1-3/EXOG-like_nuc-like"/>
</dbReference>
<dbReference type="Pfam" id="PF01223">
    <property type="entry name" value="Endonuclease_NS"/>
    <property type="match status" value="1"/>
</dbReference>
<proteinExistence type="predicted"/>
<dbReference type="InterPro" id="IPR044925">
    <property type="entry name" value="His-Me_finger_sf"/>
</dbReference>
<name>A0ABR8BWS1_APHFL</name>
<dbReference type="SUPFAM" id="SSF54060">
    <property type="entry name" value="His-Me finger endonucleases"/>
    <property type="match status" value="1"/>
</dbReference>
<evidence type="ECO:0000313" key="4">
    <source>
        <dbReference type="EMBL" id="MBD2279368.1"/>
    </source>
</evidence>
<dbReference type="InterPro" id="IPR040255">
    <property type="entry name" value="Non-specific_endonuclease"/>
</dbReference>
<protein>
    <submittedName>
        <fullName evidence="4">DNA/RNA non-specific endonuclease</fullName>
    </submittedName>
</protein>
<dbReference type="EMBL" id="JACJQT010000034">
    <property type="protein sequence ID" value="MBD2279368.1"/>
    <property type="molecule type" value="Genomic_DNA"/>
</dbReference>
<sequence length="280" mass="31440">MIKFIKVLKVRFLISFAIGLLICSPAQAQTLELEPELLARNIPSVHLLLGNPSQATTNINNPDNDLMIKPQYVLSYNRSNGTPNWVSWQLNKSWFGDAPRQDNFRPDNTLPEGWERIKPTAYNGSGYDRGHVAPSADRTRTIEDNTATFLMTNMMPQTPDNNRNTWGNLEDYSRELVSQGKELYIIAGPVGSKGKLKNLVTIPQSTWKIVVVLDPDAGLKGITANTRVIAVNIPNDEQLDNNWKVFRTSVDTLEKLTGYDFLSNVSPNIQRVIESKVDDL</sequence>
<keyword evidence="4" id="KW-0540">Nuclease</keyword>
<feature type="domain" description="DNA/RNA non-specific endonuclease/pyrophosphatase/phosphodiesterase" evidence="3">
    <location>
        <begin position="68"/>
        <end position="268"/>
    </location>
</feature>
<dbReference type="GO" id="GO:0004519">
    <property type="term" value="F:endonuclease activity"/>
    <property type="evidence" value="ECO:0007669"/>
    <property type="project" value="UniProtKB-KW"/>
</dbReference>
<reference evidence="4 5" key="1">
    <citation type="journal article" date="2020" name="ISME J.">
        <title>Comparative genomics reveals insights into cyanobacterial evolution and habitat adaptation.</title>
        <authorList>
            <person name="Chen M.Y."/>
            <person name="Teng W.K."/>
            <person name="Zhao L."/>
            <person name="Hu C.X."/>
            <person name="Zhou Y.K."/>
            <person name="Han B.P."/>
            <person name="Song L.R."/>
            <person name="Shu W.S."/>
        </authorList>
    </citation>
    <scope>NUCLEOTIDE SEQUENCE [LARGE SCALE GENOMIC DNA]</scope>
    <source>
        <strain evidence="4 5">FACHB-1040</strain>
    </source>
</reference>
<feature type="domain" description="ENPP1-3/EXOG-like endonuclease/phosphodiesterase" evidence="2">
    <location>
        <begin position="69"/>
        <end position="268"/>
    </location>
</feature>
<keyword evidence="1" id="KW-0732">Signal</keyword>
<evidence type="ECO:0000259" key="3">
    <source>
        <dbReference type="SMART" id="SM00892"/>
    </source>
</evidence>
<keyword evidence="4" id="KW-0255">Endonuclease</keyword>
<dbReference type="CDD" id="cd00091">
    <property type="entry name" value="NUC"/>
    <property type="match status" value="1"/>
</dbReference>
<dbReference type="PANTHER" id="PTHR13966">
    <property type="entry name" value="ENDONUCLEASE RELATED"/>
    <property type="match status" value="1"/>
</dbReference>
<dbReference type="SMART" id="SM00477">
    <property type="entry name" value="NUC"/>
    <property type="match status" value="1"/>
</dbReference>
<dbReference type="InterPro" id="IPR001604">
    <property type="entry name" value="Endo_G_ENPP1-like_dom"/>
</dbReference>
<keyword evidence="4" id="KW-0378">Hydrolase</keyword>